<dbReference type="GO" id="GO:0016887">
    <property type="term" value="F:ATP hydrolysis activity"/>
    <property type="evidence" value="ECO:0007669"/>
    <property type="project" value="InterPro"/>
</dbReference>
<organism evidence="3 4">
    <name type="scientific">Microbacterium ulmi</name>
    <dbReference type="NCBI Taxonomy" id="179095"/>
    <lineage>
        <taxon>Bacteria</taxon>
        <taxon>Bacillati</taxon>
        <taxon>Actinomycetota</taxon>
        <taxon>Actinomycetes</taxon>
        <taxon>Micrococcales</taxon>
        <taxon>Microbacteriaceae</taxon>
        <taxon>Microbacterium</taxon>
    </lineage>
</organism>
<dbReference type="Pfam" id="PF13401">
    <property type="entry name" value="AAA_22"/>
    <property type="match status" value="1"/>
</dbReference>
<dbReference type="InterPro" id="IPR058852">
    <property type="entry name" value="HTH_77"/>
</dbReference>
<dbReference type="PANTHER" id="PTHR47691">
    <property type="entry name" value="REGULATOR-RELATED"/>
    <property type="match status" value="1"/>
</dbReference>
<dbReference type="SUPFAM" id="SSF48452">
    <property type="entry name" value="TPR-like"/>
    <property type="match status" value="1"/>
</dbReference>
<sequence length="877" mass="94747">MNVARAAIRTPDHRIRVFVSSTLRELEPERLAVRSAVERLRLAPVMFELGARPHAPSALYRSYLEQSDIFVGIYWQKYGWVAPGERISGLEDEYRLSSGLPTLIYVKHPAPDREPRLESLLDDIRADGRTSYKSFRTPGELADLVLSDLATLLAERFDAARAGTASAATVRHAPDIPVPYNELVGRDRERAEIGALLARPATRIVTLVGPGGVGKSRLAIEIARDAAAAGREVAFAALESVSSPDRVMTAIARALGVRDTGDAPLVGKVAAAVAERDVLLVVDNMEHLLAAADVLVTLIADAPHLQLLVTSRSPLRLRSERVFALEPLDLPDVDDSANAAAGASAVALFVARATAVNPSFRLTRDNADEIVGICRAVDGMPLAIELAAARMRILSPAQILERMDSALDLLVSAGRDLPERQRAQKRTIEWSVDLLDDESRRALSLLSVFRGAFAFGSAEEMLAAVGVEDPLGRLEALVDASLLSRTEQSGAETFRMLMLVRAYADEQLTPELRERATAAWIDLYSEHAQRAAIELRGPGQHGVLQSLEREVENVAGVARALIDRRELDAAADYAWALYLFLWVGGYLGIVREWMAELLELAVHENRGLSVRARAIALYYTSAIRFWQDPDYDPTVGMRESRELFAASGETFGAALAGVSIALGLLARSEDADAGAATEALRVSLDEFRSIDDAWGQAMALVMLGRVALVAGDETAAPARFEESLRLATAQGELLGIVIALNHRGWARFFAGDLDGARADFARSLEQSLSLRHDEGIAYGLEGFVGLAAAQGDARRAGLLLGAARALRTRKGILNPGAFEFHMIPLATLREHGAGAELDTAMAEGRGLSVAEAIEQVETQRAESGSVPRLATPSHRGP</sequence>
<dbReference type="Pfam" id="PF25872">
    <property type="entry name" value="HTH_77"/>
    <property type="match status" value="1"/>
</dbReference>
<dbReference type="InterPro" id="IPR049945">
    <property type="entry name" value="AAA_22"/>
</dbReference>
<name>A0A7Y2LZW9_9MICO</name>
<comment type="caution">
    <text evidence="3">The sequence shown here is derived from an EMBL/GenBank/DDBJ whole genome shotgun (WGS) entry which is preliminary data.</text>
</comment>
<dbReference type="SUPFAM" id="SSF52540">
    <property type="entry name" value="P-loop containing nucleoside triphosphate hydrolases"/>
    <property type="match status" value="1"/>
</dbReference>
<dbReference type="RefSeq" id="WP_167035664.1">
    <property type="nucleotide sequence ID" value="NZ_BAAANA010000002.1"/>
</dbReference>
<dbReference type="Gene3D" id="1.25.40.10">
    <property type="entry name" value="Tetratricopeptide repeat domain"/>
    <property type="match status" value="1"/>
</dbReference>
<protein>
    <submittedName>
        <fullName evidence="3">DUF4062 domain-containing protein</fullName>
    </submittedName>
</protein>
<dbReference type="Proteomes" id="UP000543598">
    <property type="component" value="Unassembled WGS sequence"/>
</dbReference>
<proteinExistence type="predicted"/>
<keyword evidence="4" id="KW-1185">Reference proteome</keyword>
<dbReference type="InterPro" id="IPR027417">
    <property type="entry name" value="P-loop_NTPase"/>
</dbReference>
<gene>
    <name evidence="3" type="ORF">HLA99_08750</name>
</gene>
<dbReference type="EMBL" id="JABEMB010000010">
    <property type="protein sequence ID" value="NNH03936.1"/>
    <property type="molecule type" value="Genomic_DNA"/>
</dbReference>
<evidence type="ECO:0000313" key="3">
    <source>
        <dbReference type="EMBL" id="NNH03936.1"/>
    </source>
</evidence>
<dbReference type="InterPro" id="IPR025139">
    <property type="entry name" value="DUF4062"/>
</dbReference>
<reference evidence="3 4" key="1">
    <citation type="submission" date="2020-05" db="EMBL/GenBank/DDBJ databases">
        <title>MicrobeNet Type strains.</title>
        <authorList>
            <person name="Nicholson A.C."/>
        </authorList>
    </citation>
    <scope>NUCLEOTIDE SEQUENCE [LARGE SCALE GENOMIC DNA]</scope>
    <source>
        <strain evidence="3 4">JCM 14282</strain>
    </source>
</reference>
<dbReference type="Pfam" id="PF13271">
    <property type="entry name" value="DUF4062"/>
    <property type="match status" value="1"/>
</dbReference>
<dbReference type="InterPro" id="IPR011990">
    <property type="entry name" value="TPR-like_helical_dom_sf"/>
</dbReference>
<feature type="domain" description="AAA+ ATPase" evidence="2">
    <location>
        <begin position="201"/>
        <end position="329"/>
    </location>
</feature>
<dbReference type="AlphaFoldDB" id="A0A7Y2LZW9"/>
<dbReference type="PRINTS" id="PR00364">
    <property type="entry name" value="DISEASERSIST"/>
</dbReference>
<accession>A0A7Y2LZW9</accession>
<evidence type="ECO:0000259" key="2">
    <source>
        <dbReference type="SMART" id="SM00382"/>
    </source>
</evidence>
<dbReference type="Gene3D" id="3.40.50.300">
    <property type="entry name" value="P-loop containing nucleotide triphosphate hydrolases"/>
    <property type="match status" value="1"/>
</dbReference>
<dbReference type="PANTHER" id="PTHR47691:SF3">
    <property type="entry name" value="HTH-TYPE TRANSCRIPTIONAL REGULATOR RV0890C-RELATED"/>
    <property type="match status" value="1"/>
</dbReference>
<evidence type="ECO:0000256" key="1">
    <source>
        <dbReference type="SAM" id="MobiDB-lite"/>
    </source>
</evidence>
<evidence type="ECO:0000313" key="4">
    <source>
        <dbReference type="Proteomes" id="UP000543598"/>
    </source>
</evidence>
<dbReference type="InterPro" id="IPR003593">
    <property type="entry name" value="AAA+_ATPase"/>
</dbReference>
<dbReference type="SMART" id="SM00382">
    <property type="entry name" value="AAA"/>
    <property type="match status" value="1"/>
</dbReference>
<feature type="region of interest" description="Disordered" evidence="1">
    <location>
        <begin position="858"/>
        <end position="877"/>
    </location>
</feature>